<evidence type="ECO:0000256" key="1">
    <source>
        <dbReference type="SAM" id="SignalP"/>
    </source>
</evidence>
<dbReference type="NCBIfam" id="TIGR04183">
    <property type="entry name" value="Por_Secre_tail"/>
    <property type="match status" value="1"/>
</dbReference>
<gene>
    <name evidence="2" type="ORF">ACFQT0_03525</name>
</gene>
<keyword evidence="1" id="KW-0732">Signal</keyword>
<comment type="caution">
    <text evidence="2">The sequence shown here is derived from an EMBL/GenBank/DDBJ whole genome shotgun (WGS) entry which is preliminary data.</text>
</comment>
<keyword evidence="3" id="KW-1185">Reference proteome</keyword>
<proteinExistence type="predicted"/>
<feature type="chain" id="PRO_5047343895" evidence="1">
    <location>
        <begin position="20"/>
        <end position="554"/>
    </location>
</feature>
<organism evidence="2 3">
    <name type="scientific">Hymenobacter humi</name>
    <dbReference type="NCBI Taxonomy" id="1411620"/>
    <lineage>
        <taxon>Bacteria</taxon>
        <taxon>Pseudomonadati</taxon>
        <taxon>Bacteroidota</taxon>
        <taxon>Cytophagia</taxon>
        <taxon>Cytophagales</taxon>
        <taxon>Hymenobacteraceae</taxon>
        <taxon>Hymenobacter</taxon>
    </lineage>
</organism>
<reference evidence="3" key="1">
    <citation type="journal article" date="2019" name="Int. J. Syst. Evol. Microbiol.">
        <title>The Global Catalogue of Microorganisms (GCM) 10K type strain sequencing project: providing services to taxonomists for standard genome sequencing and annotation.</title>
        <authorList>
            <consortium name="The Broad Institute Genomics Platform"/>
            <consortium name="The Broad Institute Genome Sequencing Center for Infectious Disease"/>
            <person name="Wu L."/>
            <person name="Ma J."/>
        </authorList>
    </citation>
    <scope>NUCLEOTIDE SEQUENCE [LARGE SCALE GENOMIC DNA]</scope>
    <source>
        <strain evidence="3">JCM 19635</strain>
    </source>
</reference>
<sequence>MNKLLTCFFALFISLPFTGYSQCSGRYEFTYPSGSSTTTTGTNNGSGSATGTYCPPALGSSVVEEITVYSQSNSNVTLTDNVGSAAVTKPISAGGTVTFAVAASDTPITYTLSSFINCPNNKPEIFTLTLAPTLTLEAAAASVCSGDGVLLTATGATPGSIYTFTAPGFSETSTTGSITVFPTATTTYTVSVPTSRGPNTQQQIEVFTPSLTTSSSPIGLICPGTPITLSAASNIAGTIFTFKDADGNILNNSSPTTAIVTPGSSTTYTVTTNNPSNCSNTGSANIPVTITPQVVTVSPTSLNTTRNTPFTLTATSNYPDATFQWTSNGPGGNAYPSGATVTTSVPGPQSSYNFTVTATAGACSTSKSVLVTLSNPLPVQLAAFSARRQGSVALLSWNTASEHNNAYFAVERSADGNSFAKLANVTGAGESSTPRAYTFTDQRPQAAITYYRLQQVDHNGQAAYSPVVALAAERAAGNWLVPTASPRQFTVQGTLDANSRFAVLDVLGRPVYTQALTPEHAAVTLPSLPTGVYVFSLTTEQGRFTVRQFVTGTN</sequence>
<dbReference type="RefSeq" id="WP_380200426.1">
    <property type="nucleotide sequence ID" value="NZ_JBHTEK010000001.1"/>
</dbReference>
<dbReference type="EMBL" id="JBHTEK010000001">
    <property type="protein sequence ID" value="MFC7666591.1"/>
    <property type="molecule type" value="Genomic_DNA"/>
</dbReference>
<protein>
    <submittedName>
        <fullName evidence="2">T9SS type A sorting domain-containing protein</fullName>
    </submittedName>
</protein>
<accession>A0ABW2U2E6</accession>
<dbReference type="InterPro" id="IPR026444">
    <property type="entry name" value="Secre_tail"/>
</dbReference>
<evidence type="ECO:0000313" key="2">
    <source>
        <dbReference type="EMBL" id="MFC7666591.1"/>
    </source>
</evidence>
<dbReference type="Proteomes" id="UP001596513">
    <property type="component" value="Unassembled WGS sequence"/>
</dbReference>
<evidence type="ECO:0000313" key="3">
    <source>
        <dbReference type="Proteomes" id="UP001596513"/>
    </source>
</evidence>
<name>A0ABW2U2E6_9BACT</name>
<feature type="signal peptide" evidence="1">
    <location>
        <begin position="1"/>
        <end position="19"/>
    </location>
</feature>